<dbReference type="Proteomes" id="UP000295431">
    <property type="component" value="Unassembled WGS sequence"/>
</dbReference>
<keyword evidence="2" id="KW-1185">Reference proteome</keyword>
<protein>
    <submittedName>
        <fullName evidence="1">Uncharacterized protein</fullName>
    </submittedName>
</protein>
<reference evidence="1 2" key="1">
    <citation type="submission" date="2019-03" db="EMBL/GenBank/DDBJ databases">
        <title>Draft genome sequences of novel Actinobacteria.</title>
        <authorList>
            <person name="Sahin N."/>
            <person name="Ay H."/>
            <person name="Saygin H."/>
        </authorList>
    </citation>
    <scope>NUCLEOTIDE SEQUENCE [LARGE SCALE GENOMIC DNA]</scope>
    <source>
        <strain evidence="1 2">DSM 45347</strain>
    </source>
</reference>
<dbReference type="EMBL" id="SMJW01000157">
    <property type="protein sequence ID" value="TDC11862.1"/>
    <property type="molecule type" value="Genomic_DNA"/>
</dbReference>
<dbReference type="RefSeq" id="WP_131942827.1">
    <property type="nucleotide sequence ID" value="NZ_BAAAMX010000005.1"/>
</dbReference>
<name>A0A4R4NWN0_9ACTN</name>
<comment type="caution">
    <text evidence="1">The sequence shown here is derived from an EMBL/GenBank/DDBJ whole genome shotgun (WGS) entry which is preliminary data.</text>
</comment>
<evidence type="ECO:0000313" key="2">
    <source>
        <dbReference type="Proteomes" id="UP000295431"/>
    </source>
</evidence>
<proteinExistence type="predicted"/>
<gene>
    <name evidence="1" type="ORF">E1284_26355</name>
</gene>
<dbReference type="AlphaFoldDB" id="A0A4R4NWN0"/>
<organism evidence="1 2">
    <name type="scientific">Actinomadura bangladeshensis</name>
    <dbReference type="NCBI Taxonomy" id="453573"/>
    <lineage>
        <taxon>Bacteria</taxon>
        <taxon>Bacillati</taxon>
        <taxon>Actinomycetota</taxon>
        <taxon>Actinomycetes</taxon>
        <taxon>Streptosporangiales</taxon>
        <taxon>Thermomonosporaceae</taxon>
        <taxon>Actinomadura</taxon>
    </lineage>
</organism>
<dbReference type="OrthoDB" id="2661796at2"/>
<evidence type="ECO:0000313" key="1">
    <source>
        <dbReference type="EMBL" id="TDC11862.1"/>
    </source>
</evidence>
<sequence>MTTYSMSVTNYSELAQGSPRFSIVAELPEARNGGALSTAWLTQVIHPGNTYVFSWNMTWGFAWSASAALKNYQWSAHGSLDADPASEALCAAEFDYVEGDFLLRSVAHAPDPAHDKLWITNTGAVPTPSVQPSSLAITLDGQPACVLEAGPNLTQRGTLHPRFYIIAGQLKKAQMLDMAQYTNAQLISYDNGVQAKSVVLDDRNNWHVANGEAVDPKAVLNTPPMAVSG</sequence>
<accession>A0A4R4NWN0</accession>